<dbReference type="Proteomes" id="UP000198889">
    <property type="component" value="Unassembled WGS sequence"/>
</dbReference>
<dbReference type="GO" id="GO:0003677">
    <property type="term" value="F:DNA binding"/>
    <property type="evidence" value="ECO:0007669"/>
    <property type="project" value="InterPro"/>
</dbReference>
<reference evidence="3" key="1">
    <citation type="submission" date="2016-10" db="EMBL/GenBank/DDBJ databases">
        <authorList>
            <person name="Varghese N."/>
            <person name="Submissions S."/>
        </authorList>
    </citation>
    <scope>NUCLEOTIDE SEQUENCE [LARGE SCALE GENOMIC DNA]</scope>
    <source>
        <strain evidence="3">CGMCC 1.1761</strain>
    </source>
</reference>
<evidence type="ECO:0000313" key="3">
    <source>
        <dbReference type="Proteomes" id="UP000198889"/>
    </source>
</evidence>
<feature type="domain" description="HTH cro/C1-type" evidence="1">
    <location>
        <begin position="12"/>
        <end position="55"/>
    </location>
</feature>
<sequence>MSENDTLFAQRLRSWRRLVGIKQLALADILGVSQAAVSYWETGRDKPSAELMRRIDDMIAGTRIGEVALERVFTQRQPGIMALYDFDGIRFMAASRGYLAQWPGMSLLQGKSIARHLVDESGSLLANEAIRRDILSGKLALISGVSDRHTDIVVGTAVRHEWNICFRRFGPKTLLSISFEPCDETNPVGINEVKLFTDLK</sequence>
<evidence type="ECO:0000259" key="1">
    <source>
        <dbReference type="PROSITE" id="PS50943"/>
    </source>
</evidence>
<keyword evidence="3" id="KW-1185">Reference proteome</keyword>
<evidence type="ECO:0000313" key="2">
    <source>
        <dbReference type="EMBL" id="SCW45689.1"/>
    </source>
</evidence>
<dbReference type="SUPFAM" id="SSF47413">
    <property type="entry name" value="lambda repressor-like DNA-binding domains"/>
    <property type="match status" value="1"/>
</dbReference>
<dbReference type="AlphaFoldDB" id="A0A1G4QNQ6"/>
<gene>
    <name evidence="2" type="ORF">SAMN05660859_1304</name>
</gene>
<proteinExistence type="predicted"/>
<name>A0A1G4QNQ6_9HYPH</name>
<accession>A0A1G4QNQ6</accession>
<dbReference type="SMART" id="SM00530">
    <property type="entry name" value="HTH_XRE"/>
    <property type="match status" value="1"/>
</dbReference>
<dbReference type="InterPro" id="IPR010982">
    <property type="entry name" value="Lambda_DNA-bd_dom_sf"/>
</dbReference>
<dbReference type="Pfam" id="PF01381">
    <property type="entry name" value="HTH_3"/>
    <property type="match status" value="1"/>
</dbReference>
<dbReference type="PROSITE" id="PS50943">
    <property type="entry name" value="HTH_CROC1"/>
    <property type="match status" value="1"/>
</dbReference>
<dbReference type="InterPro" id="IPR001387">
    <property type="entry name" value="Cro/C1-type_HTH"/>
</dbReference>
<dbReference type="STRING" id="177413.SAMN05660859_1304"/>
<dbReference type="EMBL" id="FMTP01000001">
    <property type="protein sequence ID" value="SCW45689.1"/>
    <property type="molecule type" value="Genomic_DNA"/>
</dbReference>
<dbReference type="Gene3D" id="1.10.260.40">
    <property type="entry name" value="lambda repressor-like DNA-binding domains"/>
    <property type="match status" value="1"/>
</dbReference>
<organism evidence="2 3">
    <name type="scientific">Ancylobacter rudongensis</name>
    <dbReference type="NCBI Taxonomy" id="177413"/>
    <lineage>
        <taxon>Bacteria</taxon>
        <taxon>Pseudomonadati</taxon>
        <taxon>Pseudomonadota</taxon>
        <taxon>Alphaproteobacteria</taxon>
        <taxon>Hyphomicrobiales</taxon>
        <taxon>Xanthobacteraceae</taxon>
        <taxon>Ancylobacter</taxon>
    </lineage>
</organism>
<protein>
    <submittedName>
        <fullName evidence="2">Helix-turn-helix domain-containing protein</fullName>
    </submittedName>
</protein>
<dbReference type="CDD" id="cd00093">
    <property type="entry name" value="HTH_XRE"/>
    <property type="match status" value="1"/>
</dbReference>